<accession>A0A3P6PST3</accession>
<keyword evidence="2" id="KW-1185">Reference proteome</keyword>
<dbReference type="AlphaFoldDB" id="A0A3P6PST3"/>
<dbReference type="Gene3D" id="2.60.120.920">
    <property type="match status" value="1"/>
</dbReference>
<dbReference type="Proteomes" id="UP000271098">
    <property type="component" value="Unassembled WGS sequence"/>
</dbReference>
<proteinExistence type="predicted"/>
<dbReference type="EMBL" id="UYRT01007573">
    <property type="protein sequence ID" value="VDK42826.1"/>
    <property type="molecule type" value="Genomic_DNA"/>
</dbReference>
<evidence type="ECO:0000313" key="1">
    <source>
        <dbReference type="EMBL" id="VDK42826.1"/>
    </source>
</evidence>
<gene>
    <name evidence="1" type="ORF">GPUH_LOCUS4150</name>
</gene>
<protein>
    <submittedName>
        <fullName evidence="1">Uncharacterized protein</fullName>
    </submittedName>
</protein>
<sequence length="83" mass="9574">MPVLQIVWEALRDSMLGKTHKPANLVGKHLYFLYFCRFTRWCLNVYDRNDNLAVDPDGLLCQSRDPKAWNGARCTRGVLGKGY</sequence>
<evidence type="ECO:0000313" key="2">
    <source>
        <dbReference type="Proteomes" id="UP000271098"/>
    </source>
</evidence>
<dbReference type="OrthoDB" id="1735at2759"/>
<name>A0A3P6PST3_9BILA</name>
<dbReference type="InterPro" id="IPR043136">
    <property type="entry name" value="B30.2/SPRY_sf"/>
</dbReference>
<reference evidence="1 2" key="1">
    <citation type="submission" date="2018-11" db="EMBL/GenBank/DDBJ databases">
        <authorList>
            <consortium name="Pathogen Informatics"/>
        </authorList>
    </citation>
    <scope>NUCLEOTIDE SEQUENCE [LARGE SCALE GENOMIC DNA]</scope>
</reference>
<organism evidence="1 2">
    <name type="scientific">Gongylonema pulchrum</name>
    <dbReference type="NCBI Taxonomy" id="637853"/>
    <lineage>
        <taxon>Eukaryota</taxon>
        <taxon>Metazoa</taxon>
        <taxon>Ecdysozoa</taxon>
        <taxon>Nematoda</taxon>
        <taxon>Chromadorea</taxon>
        <taxon>Rhabditida</taxon>
        <taxon>Spirurina</taxon>
        <taxon>Spiruromorpha</taxon>
        <taxon>Spiruroidea</taxon>
        <taxon>Gongylonematidae</taxon>
        <taxon>Gongylonema</taxon>
    </lineage>
</organism>